<evidence type="ECO:0008006" key="3">
    <source>
        <dbReference type="Google" id="ProtNLM"/>
    </source>
</evidence>
<sequence length="206" mass="22445">MALDAVQAISQLQDRSSAKRRSAAKRLRKLGDPSAGAALLEALKNEVRDTRTWETQYQMTMALGTCGSPSDLSYLRDLVLQRETLHAVHTAGGDAIVRLSYMEHSHTEAIRWCLSTGNETLVGGALQAVAMLRLVLDQETVTNVLDFVEARSPHDGIYFWPAVAAAGWTGQRVHDFLTACVSGLRSDVVEAATNSLAGKYGTYRPL</sequence>
<accession>A0ABP6A9S3</accession>
<name>A0ABP6A9S3_9ACTN</name>
<dbReference type="Pfam" id="PF03130">
    <property type="entry name" value="HEAT_PBS"/>
    <property type="match status" value="1"/>
</dbReference>
<dbReference type="SUPFAM" id="SSF48371">
    <property type="entry name" value="ARM repeat"/>
    <property type="match status" value="1"/>
</dbReference>
<dbReference type="InterPro" id="IPR004155">
    <property type="entry name" value="PBS_lyase_HEAT"/>
</dbReference>
<gene>
    <name evidence="1" type="ORF">GCM10010422_76620</name>
</gene>
<evidence type="ECO:0000313" key="1">
    <source>
        <dbReference type="EMBL" id="GAA2513011.1"/>
    </source>
</evidence>
<dbReference type="EMBL" id="BAAATL010000057">
    <property type="protein sequence ID" value="GAA2513011.1"/>
    <property type="molecule type" value="Genomic_DNA"/>
</dbReference>
<comment type="caution">
    <text evidence="1">The sequence shown here is derived from an EMBL/GenBank/DDBJ whole genome shotgun (WGS) entry which is preliminary data.</text>
</comment>
<evidence type="ECO:0000313" key="2">
    <source>
        <dbReference type="Proteomes" id="UP001501721"/>
    </source>
</evidence>
<dbReference type="Proteomes" id="UP001501721">
    <property type="component" value="Unassembled WGS sequence"/>
</dbReference>
<dbReference type="InterPro" id="IPR016024">
    <property type="entry name" value="ARM-type_fold"/>
</dbReference>
<protein>
    <recommendedName>
        <fullName evidence="3">HEAT repeat domain-containing protein</fullName>
    </recommendedName>
</protein>
<organism evidence="1 2">
    <name type="scientific">Streptomyces graminearus</name>
    <dbReference type="NCBI Taxonomy" id="284030"/>
    <lineage>
        <taxon>Bacteria</taxon>
        <taxon>Bacillati</taxon>
        <taxon>Actinomycetota</taxon>
        <taxon>Actinomycetes</taxon>
        <taxon>Kitasatosporales</taxon>
        <taxon>Streptomycetaceae</taxon>
        <taxon>Streptomyces</taxon>
    </lineage>
</organism>
<dbReference type="RefSeq" id="WP_346080380.1">
    <property type="nucleotide sequence ID" value="NZ_BAAATL010000057.1"/>
</dbReference>
<keyword evidence="2" id="KW-1185">Reference proteome</keyword>
<dbReference type="SMART" id="SM00567">
    <property type="entry name" value="EZ_HEAT"/>
    <property type="match status" value="1"/>
</dbReference>
<reference evidence="2" key="1">
    <citation type="journal article" date="2019" name="Int. J. Syst. Evol. Microbiol.">
        <title>The Global Catalogue of Microorganisms (GCM) 10K type strain sequencing project: providing services to taxonomists for standard genome sequencing and annotation.</title>
        <authorList>
            <consortium name="The Broad Institute Genomics Platform"/>
            <consortium name="The Broad Institute Genome Sequencing Center for Infectious Disease"/>
            <person name="Wu L."/>
            <person name="Ma J."/>
        </authorList>
    </citation>
    <scope>NUCLEOTIDE SEQUENCE [LARGE SCALE GENOMIC DNA]</scope>
    <source>
        <strain evidence="2">JCM 6923</strain>
    </source>
</reference>
<dbReference type="Gene3D" id="1.25.10.10">
    <property type="entry name" value="Leucine-rich Repeat Variant"/>
    <property type="match status" value="1"/>
</dbReference>
<dbReference type="InterPro" id="IPR011989">
    <property type="entry name" value="ARM-like"/>
</dbReference>
<proteinExistence type="predicted"/>